<gene>
    <name evidence="3" type="ORF">BECKSD772D_GA0070982_11166</name>
    <name evidence="2" type="ORF">BECKSD772E_GA0070983_10793</name>
    <name evidence="1" type="ORF">BECKSD772F_GA0070984_10813</name>
</gene>
<dbReference type="EMBL" id="CAADHB010000116">
    <property type="protein sequence ID" value="VFK80453.1"/>
    <property type="molecule type" value="Genomic_DNA"/>
</dbReference>
<evidence type="ECO:0000313" key="1">
    <source>
        <dbReference type="EMBL" id="VFK40957.1"/>
    </source>
</evidence>
<name>A0A451BQA4_9GAMM</name>
<proteinExistence type="predicted"/>
<dbReference type="EMBL" id="CAADFR010000081">
    <property type="protein sequence ID" value="VFK40957.1"/>
    <property type="molecule type" value="Genomic_DNA"/>
</dbReference>
<protein>
    <submittedName>
        <fullName evidence="3">Uncharacterized protein</fullName>
    </submittedName>
</protein>
<accession>A0A451BQA4</accession>
<organism evidence="3">
    <name type="scientific">Candidatus Kentrum sp. SD</name>
    <dbReference type="NCBI Taxonomy" id="2126332"/>
    <lineage>
        <taxon>Bacteria</taxon>
        <taxon>Pseudomonadati</taxon>
        <taxon>Pseudomonadota</taxon>
        <taxon>Gammaproteobacteria</taxon>
        <taxon>Candidatus Kentrum</taxon>
    </lineage>
</organism>
<evidence type="ECO:0000313" key="3">
    <source>
        <dbReference type="EMBL" id="VFK80453.1"/>
    </source>
</evidence>
<evidence type="ECO:0000313" key="2">
    <source>
        <dbReference type="EMBL" id="VFK46707.1"/>
    </source>
</evidence>
<dbReference type="AlphaFoldDB" id="A0A451BQA4"/>
<reference evidence="3" key="1">
    <citation type="submission" date="2019-02" db="EMBL/GenBank/DDBJ databases">
        <authorList>
            <person name="Gruber-Vodicka R. H."/>
            <person name="Seah K. B. B."/>
        </authorList>
    </citation>
    <scope>NUCLEOTIDE SEQUENCE</scope>
    <source>
        <strain evidence="3">BECK_S127</strain>
        <strain evidence="2">BECK_S1320</strain>
        <strain evidence="1">BECK_S1321</strain>
    </source>
</reference>
<sequence length="91" mass="10286">MFFQLTPASSYPPDDFYPWAKNGIGDMRAIPGKEIIHAPSVALARCGVSIDSCLFRRENLLEQNLGGDFDILRYFVYFPVGFTNGVLRAFY</sequence>
<dbReference type="EMBL" id="CAADFU010000079">
    <property type="protein sequence ID" value="VFK46707.1"/>
    <property type="molecule type" value="Genomic_DNA"/>
</dbReference>